<sequence>MGTGGSRLQGSRRPLSRPHHFHHHRPYRRSRPKLKRVLSSLLICGSVPPSNPHHHEMEDDPAEKLVSSSEKDAEKIHFPDKVSSFSNGTIPHSIESDDGTAMSSRILENCHGEDIQREPEVIDKGKSLSKNKELVLDPASIATGRVDEASTSYEDQHSSESESANITGNADPTDRGIYAMDSDVQQNHACSLGSSFQPHNGQVESLSGGVSIGNTMDEVMVFHDCETSPASALSPSAASDIFQQASPASLSFLVTERDQVNRDTDVLQVDVLSVSSDVSSISAADLSYHEARRNSRRLFWDAFSRRGSRRHADSRSSIYTTDDSDGFDFHDRRLFDFNSDFLDNASVGSSRSNGNNNQHPSEHRWHSSSELWERFRDAGRNGLDRRTAATCASGVHPDGACSCGSMIRAEESGARASISRIVMLAEALFEVLDEIHRQPMPLSLSVASLPAPESVVDSLPVKDHEISERTENGNDVTQCYICLADYEEGDKIRILPCHHEYHLACVDKWLKEIHGVCPLCRGDVRGGLDMREGAISGTEVH</sequence>
<reference evidence="11" key="1">
    <citation type="submission" date="2023-03" db="EMBL/GenBank/DDBJ databases">
        <authorList>
            <person name="Julca I."/>
        </authorList>
    </citation>
    <scope>NUCLEOTIDE SEQUENCE</scope>
</reference>
<organism evidence="11 12">
    <name type="scientific">Oldenlandia corymbosa var. corymbosa</name>
    <dbReference type="NCBI Taxonomy" id="529605"/>
    <lineage>
        <taxon>Eukaryota</taxon>
        <taxon>Viridiplantae</taxon>
        <taxon>Streptophyta</taxon>
        <taxon>Embryophyta</taxon>
        <taxon>Tracheophyta</taxon>
        <taxon>Spermatophyta</taxon>
        <taxon>Magnoliopsida</taxon>
        <taxon>eudicotyledons</taxon>
        <taxon>Gunneridae</taxon>
        <taxon>Pentapetalae</taxon>
        <taxon>asterids</taxon>
        <taxon>lamiids</taxon>
        <taxon>Gentianales</taxon>
        <taxon>Rubiaceae</taxon>
        <taxon>Rubioideae</taxon>
        <taxon>Spermacoceae</taxon>
        <taxon>Hedyotis-Oldenlandia complex</taxon>
        <taxon>Oldenlandia</taxon>
    </lineage>
</organism>
<dbReference type="GO" id="GO:0008270">
    <property type="term" value="F:zinc ion binding"/>
    <property type="evidence" value="ECO:0007669"/>
    <property type="project" value="UniProtKB-KW"/>
</dbReference>
<name>A0AAV1D0A3_OLDCO</name>
<dbReference type="EMBL" id="OX459120">
    <property type="protein sequence ID" value="CAI9100943.1"/>
    <property type="molecule type" value="Genomic_DNA"/>
</dbReference>
<feature type="region of interest" description="Disordered" evidence="9">
    <location>
        <begin position="146"/>
        <end position="173"/>
    </location>
</feature>
<evidence type="ECO:0000256" key="4">
    <source>
        <dbReference type="ARBA" id="ARBA00022771"/>
    </source>
</evidence>
<dbReference type="SUPFAM" id="SSF57850">
    <property type="entry name" value="RING/U-box"/>
    <property type="match status" value="1"/>
</dbReference>
<dbReference type="PANTHER" id="PTHR47168:SF3">
    <property type="entry name" value="RING-TYPE DOMAIN-CONTAINING PROTEIN"/>
    <property type="match status" value="1"/>
</dbReference>
<feature type="domain" description="RING-type" evidence="10">
    <location>
        <begin position="479"/>
        <end position="521"/>
    </location>
</feature>
<dbReference type="Pfam" id="PF13639">
    <property type="entry name" value="zf-RING_2"/>
    <property type="match status" value="1"/>
</dbReference>
<evidence type="ECO:0000313" key="11">
    <source>
        <dbReference type="EMBL" id="CAI9100943.1"/>
    </source>
</evidence>
<dbReference type="FunFam" id="3.30.40.10:FF:000388">
    <property type="entry name" value="Putative RING zinc finger domain superfamily protein"/>
    <property type="match status" value="1"/>
</dbReference>
<feature type="compositionally biased region" description="Polar residues" evidence="9">
    <location>
        <begin position="161"/>
        <end position="170"/>
    </location>
</feature>
<protein>
    <submittedName>
        <fullName evidence="11">OLC1v1038134C1</fullName>
    </submittedName>
</protein>
<dbReference type="InterPro" id="IPR013083">
    <property type="entry name" value="Znf_RING/FYVE/PHD"/>
</dbReference>
<dbReference type="GO" id="GO:0016020">
    <property type="term" value="C:membrane"/>
    <property type="evidence" value="ECO:0007669"/>
    <property type="project" value="UniProtKB-SubCell"/>
</dbReference>
<evidence type="ECO:0000259" key="10">
    <source>
        <dbReference type="PROSITE" id="PS50089"/>
    </source>
</evidence>
<evidence type="ECO:0000256" key="8">
    <source>
        <dbReference type="PROSITE-ProRule" id="PRU00175"/>
    </source>
</evidence>
<evidence type="ECO:0000256" key="6">
    <source>
        <dbReference type="ARBA" id="ARBA00022989"/>
    </source>
</evidence>
<dbReference type="InterPro" id="IPR001841">
    <property type="entry name" value="Znf_RING"/>
</dbReference>
<keyword evidence="4 8" id="KW-0863">Zinc-finger</keyword>
<keyword evidence="2" id="KW-0812">Transmembrane</keyword>
<keyword evidence="6" id="KW-1133">Transmembrane helix</keyword>
<dbReference type="SMART" id="SM00184">
    <property type="entry name" value="RING"/>
    <property type="match status" value="1"/>
</dbReference>
<gene>
    <name evidence="11" type="ORF">OLC1_LOCUS10646</name>
</gene>
<evidence type="ECO:0000256" key="9">
    <source>
        <dbReference type="SAM" id="MobiDB-lite"/>
    </source>
</evidence>
<evidence type="ECO:0000256" key="7">
    <source>
        <dbReference type="ARBA" id="ARBA00023136"/>
    </source>
</evidence>
<proteinExistence type="predicted"/>
<comment type="subcellular location">
    <subcellularLocation>
        <location evidence="1">Membrane</location>
        <topology evidence="1">Single-pass membrane protein</topology>
    </subcellularLocation>
</comment>
<feature type="compositionally biased region" description="Basic residues" evidence="9">
    <location>
        <begin position="14"/>
        <end position="32"/>
    </location>
</feature>
<feature type="region of interest" description="Disordered" evidence="9">
    <location>
        <begin position="1"/>
        <end position="32"/>
    </location>
</feature>
<dbReference type="Gene3D" id="3.30.40.10">
    <property type="entry name" value="Zinc/RING finger domain, C3HC4 (zinc finger)"/>
    <property type="match status" value="1"/>
</dbReference>
<evidence type="ECO:0000256" key="5">
    <source>
        <dbReference type="ARBA" id="ARBA00022833"/>
    </source>
</evidence>
<evidence type="ECO:0000256" key="3">
    <source>
        <dbReference type="ARBA" id="ARBA00022723"/>
    </source>
</evidence>
<dbReference type="PANTHER" id="PTHR47168">
    <property type="entry name" value="RING ZINC FINGER DOMAIN SUPERFAMILY PROTEIN-RELATED"/>
    <property type="match status" value="1"/>
</dbReference>
<evidence type="ECO:0000256" key="2">
    <source>
        <dbReference type="ARBA" id="ARBA00022692"/>
    </source>
</evidence>
<dbReference type="PROSITE" id="PS50089">
    <property type="entry name" value="ZF_RING_2"/>
    <property type="match status" value="1"/>
</dbReference>
<dbReference type="AlphaFoldDB" id="A0AAV1D0A3"/>
<evidence type="ECO:0000313" key="12">
    <source>
        <dbReference type="Proteomes" id="UP001161247"/>
    </source>
</evidence>
<keyword evidence="5" id="KW-0862">Zinc</keyword>
<dbReference type="Proteomes" id="UP001161247">
    <property type="component" value="Chromosome 3"/>
</dbReference>
<dbReference type="InterPro" id="IPR051653">
    <property type="entry name" value="E3_ligase_sorting_rcpt"/>
</dbReference>
<keyword evidence="7" id="KW-0472">Membrane</keyword>
<keyword evidence="3" id="KW-0479">Metal-binding</keyword>
<keyword evidence="12" id="KW-1185">Reference proteome</keyword>
<accession>A0AAV1D0A3</accession>
<evidence type="ECO:0000256" key="1">
    <source>
        <dbReference type="ARBA" id="ARBA00004167"/>
    </source>
</evidence>